<accession>A0A917H3X6</accession>
<dbReference type="GO" id="GO:0051213">
    <property type="term" value="F:dioxygenase activity"/>
    <property type="evidence" value="ECO:0007669"/>
    <property type="project" value="UniProtKB-KW"/>
</dbReference>
<keyword evidence="2" id="KW-0560">Oxidoreductase</keyword>
<evidence type="ECO:0000313" key="3">
    <source>
        <dbReference type="Proteomes" id="UP000638848"/>
    </source>
</evidence>
<sequence>MARHELFPIINCGDLSGTRVFYESVFGATVTYRFPETGEPVYLVLQVGDCQLALGTGTAPALYGSTPLPATGHAVDICVYVDDLERVVDAARRAGAAVPVRPQDMPWGETVAYVQDPENTMLLVIQAE</sequence>
<keyword evidence="3" id="KW-1185">Reference proteome</keyword>
<feature type="domain" description="VOC" evidence="1">
    <location>
        <begin position="3"/>
        <end position="127"/>
    </location>
</feature>
<protein>
    <submittedName>
        <fullName evidence="2">Extradiol dioxygenase</fullName>
    </submittedName>
</protein>
<dbReference type="InterPro" id="IPR004360">
    <property type="entry name" value="Glyas_Fos-R_dOase_dom"/>
</dbReference>
<gene>
    <name evidence="2" type="ORF">GCM10011374_33110</name>
</gene>
<reference evidence="2" key="2">
    <citation type="submission" date="2020-09" db="EMBL/GenBank/DDBJ databases">
        <authorList>
            <person name="Sun Q."/>
            <person name="Zhou Y."/>
        </authorList>
    </citation>
    <scope>NUCLEOTIDE SEQUENCE</scope>
    <source>
        <strain evidence="2">CGMCC 1.12187</strain>
    </source>
</reference>
<dbReference type="RefSeq" id="WP_188539219.1">
    <property type="nucleotide sequence ID" value="NZ_BMEQ01000023.1"/>
</dbReference>
<dbReference type="Proteomes" id="UP000638848">
    <property type="component" value="Unassembled WGS sequence"/>
</dbReference>
<name>A0A917H3X6_9MICC</name>
<dbReference type="Pfam" id="PF00903">
    <property type="entry name" value="Glyoxalase"/>
    <property type="match status" value="1"/>
</dbReference>
<comment type="caution">
    <text evidence="2">The sequence shown here is derived from an EMBL/GenBank/DDBJ whole genome shotgun (WGS) entry which is preliminary data.</text>
</comment>
<dbReference type="InterPro" id="IPR037523">
    <property type="entry name" value="VOC_core"/>
</dbReference>
<keyword evidence="2" id="KW-0223">Dioxygenase</keyword>
<dbReference type="Gene3D" id="3.10.180.10">
    <property type="entry name" value="2,3-Dihydroxybiphenyl 1,2-Dioxygenase, domain 1"/>
    <property type="match status" value="1"/>
</dbReference>
<dbReference type="EMBL" id="BMEQ01000023">
    <property type="protein sequence ID" value="GGG66388.1"/>
    <property type="molecule type" value="Genomic_DNA"/>
</dbReference>
<dbReference type="AlphaFoldDB" id="A0A917H3X6"/>
<organism evidence="2 3">
    <name type="scientific">Kocuria dechangensis</name>
    <dbReference type="NCBI Taxonomy" id="1176249"/>
    <lineage>
        <taxon>Bacteria</taxon>
        <taxon>Bacillati</taxon>
        <taxon>Actinomycetota</taxon>
        <taxon>Actinomycetes</taxon>
        <taxon>Micrococcales</taxon>
        <taxon>Micrococcaceae</taxon>
        <taxon>Kocuria</taxon>
    </lineage>
</organism>
<dbReference type="SUPFAM" id="SSF54593">
    <property type="entry name" value="Glyoxalase/Bleomycin resistance protein/Dihydroxybiphenyl dioxygenase"/>
    <property type="match status" value="1"/>
</dbReference>
<evidence type="ECO:0000313" key="2">
    <source>
        <dbReference type="EMBL" id="GGG66388.1"/>
    </source>
</evidence>
<proteinExistence type="predicted"/>
<reference evidence="2" key="1">
    <citation type="journal article" date="2014" name="Int. J. Syst. Evol. Microbiol.">
        <title>Complete genome sequence of Corynebacterium casei LMG S-19264T (=DSM 44701T), isolated from a smear-ripened cheese.</title>
        <authorList>
            <consortium name="US DOE Joint Genome Institute (JGI-PGF)"/>
            <person name="Walter F."/>
            <person name="Albersmeier A."/>
            <person name="Kalinowski J."/>
            <person name="Ruckert C."/>
        </authorList>
    </citation>
    <scope>NUCLEOTIDE SEQUENCE</scope>
    <source>
        <strain evidence="2">CGMCC 1.12187</strain>
    </source>
</reference>
<dbReference type="InterPro" id="IPR029068">
    <property type="entry name" value="Glyas_Bleomycin-R_OHBP_Dase"/>
</dbReference>
<evidence type="ECO:0000259" key="1">
    <source>
        <dbReference type="PROSITE" id="PS51819"/>
    </source>
</evidence>
<dbReference type="PROSITE" id="PS51819">
    <property type="entry name" value="VOC"/>
    <property type="match status" value="1"/>
</dbReference>